<dbReference type="EMBL" id="JAUJFL010000002">
    <property type="protein sequence ID" value="KAK2609841.1"/>
    <property type="molecule type" value="Genomic_DNA"/>
</dbReference>
<reference evidence="1" key="1">
    <citation type="submission" date="2023-06" db="EMBL/GenBank/DDBJ databases">
        <authorList>
            <person name="Noh H."/>
        </authorList>
    </citation>
    <scope>NUCLEOTIDE SEQUENCE</scope>
    <source>
        <strain evidence="1">DUCC20226</strain>
    </source>
</reference>
<dbReference type="AlphaFoldDB" id="A0AAD9SJZ1"/>
<dbReference type="Proteomes" id="UP001265746">
    <property type="component" value="Unassembled WGS sequence"/>
</dbReference>
<accession>A0AAD9SJZ1</accession>
<evidence type="ECO:0000313" key="2">
    <source>
        <dbReference type="Proteomes" id="UP001265746"/>
    </source>
</evidence>
<sequence>MISSKTPVNLADNSQRPTQNLVKMAIKSTRIVHIRWPAGSSRLETLPAELLNVITDDLVLETDLDHTGARSRTAYKDGLSNLGSLCLVSKCLDTKIRPIMLRKVPIYRSIELILLYRALTENPMLGGYIRQLVLATPFSRQEIEYEMLQFHLLRGVDSDFNFSQHHASGSMTTRMENKLRFDLYLKILNIAPNVTEVAIDALSWSVRGLNDKQLALFRAASDMLDNLAEMPETPLLQMPEDVKTVNINGPVRGLVEALPSQLAKIWSQTSKLETLVWTRDDSAWFDNLPSRSLELEGTGPKRMCTSLTTLKLLVSACRLYDIATVCDSFPFLKRLQIVQNTSRDDCNKEELRNSMPCTEQVSLTSSIASLRQLEALHLDPLAAPENDQVLGDDGALNLSSLPDLSEVTISFGLFVAEKPYKSTGSKVHPCLVLPQSLTRLTISARGFMREAGITLMQFLEDLRAACCYQFPHLKQIVYIYSAKLPAMGPKPVCLCGRIPHESFCPYDSEAGLSIDYLPWIPADSFAALVTEFRQRGIQLIMKKRNACD</sequence>
<name>A0AAD9SJZ1_PHOAM</name>
<evidence type="ECO:0000313" key="1">
    <source>
        <dbReference type="EMBL" id="KAK2609841.1"/>
    </source>
</evidence>
<gene>
    <name evidence="1" type="ORF">N8I77_003318</name>
</gene>
<organism evidence="1 2">
    <name type="scientific">Phomopsis amygdali</name>
    <name type="common">Fusicoccum amygdali</name>
    <dbReference type="NCBI Taxonomy" id="1214568"/>
    <lineage>
        <taxon>Eukaryota</taxon>
        <taxon>Fungi</taxon>
        <taxon>Dikarya</taxon>
        <taxon>Ascomycota</taxon>
        <taxon>Pezizomycotina</taxon>
        <taxon>Sordariomycetes</taxon>
        <taxon>Sordariomycetidae</taxon>
        <taxon>Diaporthales</taxon>
        <taxon>Diaporthaceae</taxon>
        <taxon>Diaporthe</taxon>
    </lineage>
</organism>
<dbReference type="SUPFAM" id="SSF52047">
    <property type="entry name" value="RNI-like"/>
    <property type="match status" value="1"/>
</dbReference>
<proteinExistence type="predicted"/>
<keyword evidence="2" id="KW-1185">Reference proteome</keyword>
<protein>
    <submittedName>
        <fullName evidence="1">Uncharacterized protein</fullName>
    </submittedName>
</protein>
<comment type="caution">
    <text evidence="1">The sequence shown here is derived from an EMBL/GenBank/DDBJ whole genome shotgun (WGS) entry which is preliminary data.</text>
</comment>